<reference evidence="2 3" key="1">
    <citation type="submission" date="2020-12" db="EMBL/GenBank/DDBJ databases">
        <title>FDA dAtabase for Regulatory Grade micrObial Sequences (FDA-ARGOS): Supporting development and validation of Infectious Disease Dx tests.</title>
        <authorList>
            <person name="Sproer C."/>
            <person name="Gronow S."/>
            <person name="Severitt S."/>
            <person name="Schroder I."/>
            <person name="Tallon L."/>
            <person name="Sadzewicz L."/>
            <person name="Zhao X."/>
            <person name="Boylan J."/>
            <person name="Ott S."/>
            <person name="Bowen H."/>
            <person name="Vavikolanu K."/>
            <person name="Mehta A."/>
            <person name="Aluvathingal J."/>
            <person name="Nadendla S."/>
            <person name="Lowell S."/>
            <person name="Myers T."/>
            <person name="Yan Y."/>
            <person name="Sichtig H."/>
        </authorList>
    </citation>
    <scope>NUCLEOTIDE SEQUENCE [LARGE SCALE GENOMIC DNA]</scope>
    <source>
        <strain evidence="2 3">FDAARGOS_877</strain>
    </source>
</reference>
<gene>
    <name evidence="2" type="ORF">I6G34_19445</name>
</gene>
<dbReference type="EMBL" id="CP065720">
    <property type="protein sequence ID" value="QPT17556.1"/>
    <property type="molecule type" value="Genomic_DNA"/>
</dbReference>
<dbReference type="RefSeq" id="WP_102839888.1">
    <property type="nucleotide sequence ID" value="NZ_CP065720.1"/>
</dbReference>
<keyword evidence="1" id="KW-0472">Membrane</keyword>
<keyword evidence="3" id="KW-1185">Reference proteome</keyword>
<organism evidence="2 3">
    <name type="scientific">Stutzerimonas frequens</name>
    <dbReference type="NCBI Taxonomy" id="2968969"/>
    <lineage>
        <taxon>Bacteria</taxon>
        <taxon>Pseudomonadati</taxon>
        <taxon>Pseudomonadota</taxon>
        <taxon>Gammaproteobacteria</taxon>
        <taxon>Pseudomonadales</taxon>
        <taxon>Pseudomonadaceae</taxon>
        <taxon>Stutzerimonas</taxon>
    </lineage>
</organism>
<dbReference type="Proteomes" id="UP000595058">
    <property type="component" value="Chromosome"/>
</dbReference>
<evidence type="ECO:0000313" key="3">
    <source>
        <dbReference type="Proteomes" id="UP000595058"/>
    </source>
</evidence>
<keyword evidence="1" id="KW-0812">Transmembrane</keyword>
<accession>A0ABX6XU27</accession>
<evidence type="ECO:0000313" key="2">
    <source>
        <dbReference type="EMBL" id="QPT17556.1"/>
    </source>
</evidence>
<feature type="transmembrane region" description="Helical" evidence="1">
    <location>
        <begin position="18"/>
        <end position="38"/>
    </location>
</feature>
<evidence type="ECO:0000256" key="1">
    <source>
        <dbReference type="SAM" id="Phobius"/>
    </source>
</evidence>
<keyword evidence="1" id="KW-1133">Transmembrane helix</keyword>
<protein>
    <submittedName>
        <fullName evidence="2">Uncharacterized protein</fullName>
    </submittedName>
</protein>
<proteinExistence type="predicted"/>
<sequence length="178" mass="20026">MTLVLDARTARQFGWRGAWLVLTVTLLAGALPIAWRALQVSEARAMQATRDNLALGLAARAAEEVVAGHALDRQWLAADPFRQLRWQPDDYCGELADGERPRRGCWHYLPQRGWVLYRSRFQSGAWTNAIHGYALRRVPAKAVEGLRDRDGVVSLELEPVPAGQLAKWMSAIEEQARR</sequence>
<name>A0ABX6XU27_9GAMM</name>
<dbReference type="GeneID" id="75215515"/>